<feature type="transmembrane region" description="Helical" evidence="9">
    <location>
        <begin position="512"/>
        <end position="529"/>
    </location>
</feature>
<feature type="transmembrane region" description="Helical" evidence="9">
    <location>
        <begin position="475"/>
        <end position="492"/>
    </location>
</feature>
<dbReference type="EC" id="7.1.3.1" evidence="9"/>
<dbReference type="OrthoDB" id="9808652at2"/>
<feature type="transmembrane region" description="Helical" evidence="9">
    <location>
        <begin position="262"/>
        <end position="282"/>
    </location>
</feature>
<gene>
    <name evidence="9" type="primary">hppA</name>
    <name evidence="10" type="ORF">GRI89_11755</name>
</gene>
<keyword evidence="4 9" id="KW-0460">Magnesium</keyword>
<dbReference type="NCBIfam" id="TIGR01104">
    <property type="entry name" value="V_PPase"/>
    <property type="match status" value="1"/>
</dbReference>
<comment type="caution">
    <text evidence="9">Lacks conserved residue(s) required for the propagation of feature annotation.</text>
</comment>
<feature type="transmembrane region" description="Helical" evidence="9">
    <location>
        <begin position="80"/>
        <end position="99"/>
    </location>
</feature>
<dbReference type="GO" id="GO:0004427">
    <property type="term" value="F:inorganic diphosphate phosphatase activity"/>
    <property type="evidence" value="ECO:0007669"/>
    <property type="project" value="UniProtKB-UniRule"/>
</dbReference>
<comment type="caution">
    <text evidence="10">The sequence shown here is derived from an EMBL/GenBank/DDBJ whole genome shotgun (WGS) entry which is preliminary data.</text>
</comment>
<dbReference type="EMBL" id="WTYM01000046">
    <property type="protein sequence ID" value="MXO60214.1"/>
    <property type="molecule type" value="Genomic_DNA"/>
</dbReference>
<keyword evidence="7 9" id="KW-0406">Ion transport</keyword>
<evidence type="ECO:0000256" key="7">
    <source>
        <dbReference type="ARBA" id="ARBA00023065"/>
    </source>
</evidence>
<dbReference type="GO" id="GO:0012505">
    <property type="term" value="C:endomembrane system"/>
    <property type="evidence" value="ECO:0007669"/>
    <property type="project" value="UniProtKB-SubCell"/>
</dbReference>
<reference evidence="10 11" key="1">
    <citation type="submission" date="2019-12" db="EMBL/GenBank/DDBJ databases">
        <title>Genomic-based taxomic classification of the family Erythrobacteraceae.</title>
        <authorList>
            <person name="Xu L."/>
        </authorList>
    </citation>
    <scope>NUCLEOTIDE SEQUENCE [LARGE SCALE GENOMIC DNA]</scope>
    <source>
        <strain evidence="10 11">MCCC 1K01500</strain>
    </source>
</reference>
<keyword evidence="11" id="KW-1185">Reference proteome</keyword>
<feature type="transmembrane region" description="Helical" evidence="9">
    <location>
        <begin position="119"/>
        <end position="146"/>
    </location>
</feature>
<comment type="function">
    <text evidence="9">Proton pump that utilizes the energy of pyrophosphate hydrolysis as the driving force for proton movement across the membrane. Generates a proton motive force.</text>
</comment>
<keyword evidence="10" id="KW-0378">Hydrolase</keyword>
<dbReference type="NCBIfam" id="NF001960">
    <property type="entry name" value="PRK00733.3-5"/>
    <property type="match status" value="1"/>
</dbReference>
<keyword evidence="2 9" id="KW-0813">Transport</keyword>
<feature type="transmembrane region" description="Helical" evidence="9">
    <location>
        <begin position="294"/>
        <end position="317"/>
    </location>
</feature>
<evidence type="ECO:0000313" key="11">
    <source>
        <dbReference type="Proteomes" id="UP000433652"/>
    </source>
</evidence>
<evidence type="ECO:0000256" key="4">
    <source>
        <dbReference type="ARBA" id="ARBA00022842"/>
    </source>
</evidence>
<dbReference type="GO" id="GO:0000287">
    <property type="term" value="F:magnesium ion binding"/>
    <property type="evidence" value="ECO:0007669"/>
    <property type="project" value="UniProtKB-UniRule"/>
</dbReference>
<evidence type="ECO:0000256" key="1">
    <source>
        <dbReference type="ARBA" id="ARBA00004127"/>
    </source>
</evidence>
<feature type="transmembrane region" description="Helical" evidence="9">
    <location>
        <begin position="158"/>
        <end position="177"/>
    </location>
</feature>
<evidence type="ECO:0000256" key="2">
    <source>
        <dbReference type="ARBA" id="ARBA00022448"/>
    </source>
</evidence>
<dbReference type="GO" id="GO:0005886">
    <property type="term" value="C:plasma membrane"/>
    <property type="evidence" value="ECO:0007669"/>
    <property type="project" value="UniProtKB-SubCell"/>
</dbReference>
<protein>
    <recommendedName>
        <fullName evidence="9">K(+)-insensitive pyrophosphate-energized proton pump</fullName>
        <ecNumber evidence="9">7.1.3.1</ecNumber>
    </recommendedName>
    <alternativeName>
        <fullName evidence="9">Membrane-bound proton-translocating pyrophosphatase</fullName>
    </alternativeName>
    <alternativeName>
        <fullName evidence="9">Pyrophosphate-energized inorganic pyrophosphatase</fullName>
        <shortName evidence="9">H(+)-PPase</shortName>
    </alternativeName>
</protein>
<dbReference type="GO" id="GO:0009678">
    <property type="term" value="F:diphosphate hydrolysis-driven proton transmembrane transporter activity"/>
    <property type="evidence" value="ECO:0007669"/>
    <property type="project" value="UniProtKB-UniRule"/>
</dbReference>
<feature type="transmembrane region" description="Helical" evidence="9">
    <location>
        <begin position="329"/>
        <end position="354"/>
    </location>
</feature>
<dbReference type="HAMAP" id="MF_01129">
    <property type="entry name" value="PPase_energized_pump"/>
    <property type="match status" value="1"/>
</dbReference>
<dbReference type="RefSeq" id="WP_159795661.1">
    <property type="nucleotide sequence ID" value="NZ_WTYM01000046.1"/>
</dbReference>
<dbReference type="PANTHER" id="PTHR31998">
    <property type="entry name" value="K(+)-INSENSITIVE PYROPHOSPHATE-ENERGIZED PROTON PUMP"/>
    <property type="match status" value="1"/>
</dbReference>
<comment type="subcellular location">
    <subcellularLocation>
        <location evidence="9">Cell membrane</location>
        <topology evidence="9">Multi-pass membrane protein</topology>
    </subcellularLocation>
    <subcellularLocation>
        <location evidence="1">Endomembrane system</location>
        <topology evidence="1">Multi-pass membrane protein</topology>
    </subcellularLocation>
</comment>
<dbReference type="Proteomes" id="UP000433652">
    <property type="component" value="Unassembled WGS sequence"/>
</dbReference>
<keyword evidence="9" id="KW-1003">Cell membrane</keyword>
<feature type="transmembrane region" description="Helical" evidence="9">
    <location>
        <begin position="582"/>
        <end position="603"/>
    </location>
</feature>
<organism evidence="10 11">
    <name type="scientific">Croceibacterium salegens</name>
    <dbReference type="NCBI Taxonomy" id="1737568"/>
    <lineage>
        <taxon>Bacteria</taxon>
        <taxon>Pseudomonadati</taxon>
        <taxon>Pseudomonadota</taxon>
        <taxon>Alphaproteobacteria</taxon>
        <taxon>Sphingomonadales</taxon>
        <taxon>Erythrobacteraceae</taxon>
        <taxon>Croceibacterium</taxon>
    </lineage>
</organism>
<evidence type="ECO:0000256" key="6">
    <source>
        <dbReference type="ARBA" id="ARBA00022989"/>
    </source>
</evidence>
<dbReference type="NCBIfam" id="NF001951">
    <property type="entry name" value="PRK00733.1-2"/>
    <property type="match status" value="1"/>
</dbReference>
<keyword evidence="5 9" id="KW-1278">Translocase</keyword>
<evidence type="ECO:0000256" key="3">
    <source>
        <dbReference type="ARBA" id="ARBA00022692"/>
    </source>
</evidence>
<comment type="cofactor">
    <cofactor evidence="9">
        <name>Mg(2+)</name>
        <dbReference type="ChEBI" id="CHEBI:18420"/>
    </cofactor>
</comment>
<dbReference type="PIRSF" id="PIRSF001265">
    <property type="entry name" value="H+-PPase"/>
    <property type="match status" value="1"/>
</dbReference>
<accession>A0A6I4SVS7</accession>
<evidence type="ECO:0000256" key="5">
    <source>
        <dbReference type="ARBA" id="ARBA00022967"/>
    </source>
</evidence>
<dbReference type="Pfam" id="PF03030">
    <property type="entry name" value="H_PPase"/>
    <property type="match status" value="1"/>
</dbReference>
<dbReference type="AlphaFoldDB" id="A0A6I4SVS7"/>
<dbReference type="InterPro" id="IPR004131">
    <property type="entry name" value="PPase-energised_H-pump"/>
</dbReference>
<comment type="catalytic activity">
    <reaction evidence="9">
        <text>diphosphate + H2O + H(+)(in) = 2 phosphate + 2 H(+)(out)</text>
        <dbReference type="Rhea" id="RHEA:13973"/>
        <dbReference type="ChEBI" id="CHEBI:15377"/>
        <dbReference type="ChEBI" id="CHEBI:15378"/>
        <dbReference type="ChEBI" id="CHEBI:33019"/>
        <dbReference type="ChEBI" id="CHEBI:43474"/>
        <dbReference type="EC" id="7.1.3.1"/>
    </reaction>
</comment>
<proteinExistence type="inferred from homology"/>
<feature type="site" description="Determinant of potassium independence" evidence="9">
    <location>
        <position position="470"/>
    </location>
</feature>
<name>A0A6I4SVS7_9SPHN</name>
<sequence length="699" mass="71496">MDLIVIAIVLGLLAVVYGFFTSRQVLGSSAGSEKMQEIAAAIQEGAQAYLKRQYTTIGIVGVVVAVLVAIFLGPISASGFVLGAVLSGVAGFIGMNISVRSNVRTAQAASQGLQQGLTMAFRAGAITGMLVAGLALLAIAVFFYILTHSMGFAANDRVVIEALTALAFGASLISIFARLGGGIFTKAADVGADLVGKVEAGIPEDDPRNPAVIADNVGDNVGDCAGMAADLFETYVVTVGATMVLTALLLKGLGDLLMPMMSLPLLIGGACIVTSIIGTYAVRLGGGTNVMGAMYKGFLLTAVLSIPLIWFVMTYALGDMNAVIGGGEVTAFTGMDLFWCSLLGLVITGLIIWITEYYTGTGFRPVRSIAKASETGHGTNVIQGLAISLESTALPTLVIVAGIMIAYQLAGLIGIAYAATAMLALAGMVVALDAYGPVTDNAGGIAEMAGLDDSVREKTDLLDAVGNTTKAVTKGYAIGSAGLAALVLFAAYTTDLREFFPTLNVNFSLENPYVIVGLLLGALLPYLFGSMGMTAVGRAAGDVVIDVRDQFANDPGIMAGTSKPNYAKTVDLVTKAAIKEMIIPSMLPVLAPIVVYFVITAIAGQENGFAALGALLLGVIVGGLFVALSMTAGGGAWDNAKKYIEDGNHGGKGSEAHKAAVTGDTVGDPYKDTAGPAVNPMIKITNIVALLLLAALAAG</sequence>
<keyword evidence="6 9" id="KW-1133">Transmembrane helix</keyword>
<evidence type="ECO:0000256" key="9">
    <source>
        <dbReference type="HAMAP-Rule" id="MF_01129"/>
    </source>
</evidence>
<comment type="similarity">
    <text evidence="9">Belongs to the H(+)-translocating pyrophosphatase (TC 3.A.10) family. K(+)-insensitive subfamily.</text>
</comment>
<evidence type="ECO:0000256" key="8">
    <source>
        <dbReference type="ARBA" id="ARBA00023136"/>
    </source>
</evidence>
<keyword evidence="3 9" id="KW-0812">Transmembrane</keyword>
<comment type="subunit">
    <text evidence="9">Homodimer.</text>
</comment>
<keyword evidence="8 9" id="KW-0472">Membrane</keyword>
<keyword evidence="9" id="KW-0375">Hydrogen ion transport</keyword>
<feature type="transmembrane region" description="Helical" evidence="9">
    <location>
        <begin position="54"/>
        <end position="73"/>
    </location>
</feature>
<feature type="transmembrane region" description="Helical" evidence="9">
    <location>
        <begin position="609"/>
        <end position="632"/>
    </location>
</feature>
<feature type="transmembrane region" description="Helical" evidence="9">
    <location>
        <begin position="232"/>
        <end position="250"/>
    </location>
</feature>
<evidence type="ECO:0000313" key="10">
    <source>
        <dbReference type="EMBL" id="MXO60214.1"/>
    </source>
</evidence>